<sequence>MDKDLSTATEALNSIPKFLEAFQGILENPSAWVVLVGFLFWSLLKKDSSHLFDLVERKKKNRLKDIENYISNAECACNDSLPVIKDLRDAYYFESATGIYAEKLERKKLINLYNSTSIEINWITIKRATPYFETSSSDDIQIKEFTKIDKLSYWYNCFSGILLFISAALLLLSFLFSDDKNLVKTAAFSISFIFIILFALFLTAQNWPANAAKKIKVTLKNKALNNDSNCV</sequence>
<keyword evidence="1" id="KW-0812">Transmembrane</keyword>
<feature type="transmembrane region" description="Helical" evidence="1">
    <location>
        <begin position="182"/>
        <end position="204"/>
    </location>
</feature>
<feature type="transmembrane region" description="Helical" evidence="1">
    <location>
        <begin position="153"/>
        <end position="176"/>
    </location>
</feature>
<evidence type="ECO:0000313" key="2">
    <source>
        <dbReference type="EMBL" id="PVZ63446.1"/>
    </source>
</evidence>
<gene>
    <name evidence="2" type="ORF">DC094_21300</name>
</gene>
<dbReference type="RefSeq" id="WP_116689140.1">
    <property type="nucleotide sequence ID" value="NZ_CAWNYD010000016.1"/>
</dbReference>
<accession>A0A2V1GQ51</accession>
<keyword evidence="3" id="KW-1185">Reference proteome</keyword>
<dbReference type="EMBL" id="QDDL01000016">
    <property type="protein sequence ID" value="PVZ63446.1"/>
    <property type="molecule type" value="Genomic_DNA"/>
</dbReference>
<reference evidence="2 3" key="1">
    <citation type="submission" date="2018-04" db="EMBL/GenBank/DDBJ databases">
        <title>Thalassorhabdus spongiae gen. nov., sp. nov., isolated from a marine sponge in South-West Iceland.</title>
        <authorList>
            <person name="Knobloch S."/>
            <person name="Daussin A."/>
            <person name="Johannsson R."/>
            <person name="Marteinsson V.T."/>
        </authorList>
    </citation>
    <scope>NUCLEOTIDE SEQUENCE [LARGE SCALE GENOMIC DNA]</scope>
    <source>
        <strain evidence="2 3">Hp12</strain>
    </source>
</reference>
<keyword evidence="1" id="KW-1133">Transmembrane helix</keyword>
<dbReference type="AlphaFoldDB" id="A0A2V1GQ51"/>
<feature type="transmembrane region" description="Helical" evidence="1">
    <location>
        <begin position="25"/>
        <end position="44"/>
    </location>
</feature>
<evidence type="ECO:0000256" key="1">
    <source>
        <dbReference type="SAM" id="Phobius"/>
    </source>
</evidence>
<comment type="caution">
    <text evidence="2">The sequence shown here is derived from an EMBL/GenBank/DDBJ whole genome shotgun (WGS) entry which is preliminary data.</text>
</comment>
<proteinExistence type="predicted"/>
<protein>
    <submittedName>
        <fullName evidence="2">Uncharacterized protein</fullName>
    </submittedName>
</protein>
<keyword evidence="1" id="KW-0472">Membrane</keyword>
<name>A0A2V1GQ51_9GAMM</name>
<organism evidence="2 3">
    <name type="scientific">Pelagibaculum spongiae</name>
    <dbReference type="NCBI Taxonomy" id="2080658"/>
    <lineage>
        <taxon>Bacteria</taxon>
        <taxon>Pseudomonadati</taxon>
        <taxon>Pseudomonadota</taxon>
        <taxon>Gammaproteobacteria</taxon>
        <taxon>Oceanospirillales</taxon>
        <taxon>Pelagibaculum</taxon>
    </lineage>
</organism>
<dbReference type="OrthoDB" id="9835181at2"/>
<evidence type="ECO:0000313" key="3">
    <source>
        <dbReference type="Proteomes" id="UP000244906"/>
    </source>
</evidence>
<dbReference type="Proteomes" id="UP000244906">
    <property type="component" value="Unassembled WGS sequence"/>
</dbReference>